<proteinExistence type="predicted"/>
<comment type="caution">
    <text evidence="2">The sequence shown here is derived from an EMBL/GenBank/DDBJ whole genome shotgun (WGS) entry which is preliminary data.</text>
</comment>
<gene>
    <name evidence="2" type="ORF">DFH08DRAFT_975153</name>
</gene>
<dbReference type="EMBL" id="JARIHO010000085">
    <property type="protein sequence ID" value="KAJ7308556.1"/>
    <property type="molecule type" value="Genomic_DNA"/>
</dbReference>
<name>A0AAD6Z5I5_9AGAR</name>
<feature type="region of interest" description="Disordered" evidence="1">
    <location>
        <begin position="319"/>
        <end position="355"/>
    </location>
</feature>
<feature type="region of interest" description="Disordered" evidence="1">
    <location>
        <begin position="96"/>
        <end position="115"/>
    </location>
</feature>
<dbReference type="AlphaFoldDB" id="A0AAD6Z5I5"/>
<evidence type="ECO:0000256" key="1">
    <source>
        <dbReference type="SAM" id="MobiDB-lite"/>
    </source>
</evidence>
<protein>
    <submittedName>
        <fullName evidence="2">Uncharacterized protein</fullName>
    </submittedName>
</protein>
<accession>A0AAD6Z5I5</accession>
<dbReference type="Proteomes" id="UP001218218">
    <property type="component" value="Unassembled WGS sequence"/>
</dbReference>
<organism evidence="2 3">
    <name type="scientific">Mycena albidolilacea</name>
    <dbReference type="NCBI Taxonomy" id="1033008"/>
    <lineage>
        <taxon>Eukaryota</taxon>
        <taxon>Fungi</taxon>
        <taxon>Dikarya</taxon>
        <taxon>Basidiomycota</taxon>
        <taxon>Agaricomycotina</taxon>
        <taxon>Agaricomycetes</taxon>
        <taxon>Agaricomycetidae</taxon>
        <taxon>Agaricales</taxon>
        <taxon>Marasmiineae</taxon>
        <taxon>Mycenaceae</taxon>
        <taxon>Mycena</taxon>
    </lineage>
</organism>
<keyword evidence="3" id="KW-1185">Reference proteome</keyword>
<evidence type="ECO:0000313" key="2">
    <source>
        <dbReference type="EMBL" id="KAJ7308556.1"/>
    </source>
</evidence>
<reference evidence="2" key="1">
    <citation type="submission" date="2023-03" db="EMBL/GenBank/DDBJ databases">
        <title>Massive genome expansion in bonnet fungi (Mycena s.s.) driven by repeated elements and novel gene families across ecological guilds.</title>
        <authorList>
            <consortium name="Lawrence Berkeley National Laboratory"/>
            <person name="Harder C.B."/>
            <person name="Miyauchi S."/>
            <person name="Viragh M."/>
            <person name="Kuo A."/>
            <person name="Thoen E."/>
            <person name="Andreopoulos B."/>
            <person name="Lu D."/>
            <person name="Skrede I."/>
            <person name="Drula E."/>
            <person name="Henrissat B."/>
            <person name="Morin E."/>
            <person name="Kohler A."/>
            <person name="Barry K."/>
            <person name="LaButti K."/>
            <person name="Morin E."/>
            <person name="Salamov A."/>
            <person name="Lipzen A."/>
            <person name="Mereny Z."/>
            <person name="Hegedus B."/>
            <person name="Baldrian P."/>
            <person name="Stursova M."/>
            <person name="Weitz H."/>
            <person name="Taylor A."/>
            <person name="Grigoriev I.V."/>
            <person name="Nagy L.G."/>
            <person name="Martin F."/>
            <person name="Kauserud H."/>
        </authorList>
    </citation>
    <scope>NUCLEOTIDE SEQUENCE</scope>
    <source>
        <strain evidence="2">CBHHK002</strain>
    </source>
</reference>
<evidence type="ECO:0000313" key="3">
    <source>
        <dbReference type="Proteomes" id="UP001218218"/>
    </source>
</evidence>
<sequence>MRVSPEQYAALKNASEHFLAEEDFNYPHTAELMKTIFGSDCASPEALAWAKYWTDLGDADEKIQVGQKAKLPKLPPMCTQTGSSNAAMEDRDIEMPDSQPMLSNASLGSDRVDERARRKANGNIHGKEKKDIGRGFNGLMASVFIERESVNGAGIMKPIYYCIGCDTSCRNNTRKRNTPHMLACKALQRDFLRTYKEFKDLNQYWRYGFGSSEVKQHCQKVRLELPTANRKPSDPVVAGIPTLQDLLNADSEQVAIDEDALFNHADPYGMEDLEAMEEGEDDTDTAAPPLVIQRANFPTLEIEAYVDLKAPKLTQRFAATQGMPEEPTARPAKLPAKPSTGSWTTKDAEWDAGNW</sequence>